<keyword evidence="2" id="KW-1185">Reference proteome</keyword>
<proteinExistence type="predicted"/>
<accession>A0A0B0NXS1</accession>
<dbReference type="EMBL" id="KN404776">
    <property type="protein sequence ID" value="KHG15866.1"/>
    <property type="molecule type" value="Genomic_DNA"/>
</dbReference>
<protein>
    <submittedName>
        <fullName evidence="1">Uncharacterized protein</fullName>
    </submittedName>
</protein>
<sequence length="9" mass="997">MCTLQFAAL</sequence>
<organism evidence="1 2">
    <name type="scientific">Gossypium arboreum</name>
    <name type="common">Tree cotton</name>
    <name type="synonym">Gossypium nanking</name>
    <dbReference type="NCBI Taxonomy" id="29729"/>
    <lineage>
        <taxon>Eukaryota</taxon>
        <taxon>Viridiplantae</taxon>
        <taxon>Streptophyta</taxon>
        <taxon>Embryophyta</taxon>
        <taxon>Tracheophyta</taxon>
        <taxon>Spermatophyta</taxon>
        <taxon>Magnoliopsida</taxon>
        <taxon>eudicotyledons</taxon>
        <taxon>Gunneridae</taxon>
        <taxon>Pentapetalae</taxon>
        <taxon>rosids</taxon>
        <taxon>malvids</taxon>
        <taxon>Malvales</taxon>
        <taxon>Malvaceae</taxon>
        <taxon>Malvoideae</taxon>
        <taxon>Gossypium</taxon>
    </lineage>
</organism>
<reference evidence="2" key="1">
    <citation type="submission" date="2014-09" db="EMBL/GenBank/DDBJ databases">
        <authorList>
            <person name="Mudge J."/>
            <person name="Ramaraj T."/>
            <person name="Lindquist I.E."/>
            <person name="Bharti A.K."/>
            <person name="Sundararajan A."/>
            <person name="Cameron C.T."/>
            <person name="Woodward J.E."/>
            <person name="May G.D."/>
            <person name="Brubaker C."/>
            <person name="Broadhvest J."/>
            <person name="Wilkins T.A."/>
        </authorList>
    </citation>
    <scope>NUCLEOTIDE SEQUENCE</scope>
    <source>
        <strain evidence="2">cv. AKA8401</strain>
    </source>
</reference>
<evidence type="ECO:0000313" key="1">
    <source>
        <dbReference type="EMBL" id="KHG15866.1"/>
    </source>
</evidence>
<name>A0A0B0NXS1_GOSAR</name>
<gene>
    <name evidence="1" type="ORF">F383_23790</name>
</gene>
<dbReference type="Proteomes" id="UP000032142">
    <property type="component" value="Unassembled WGS sequence"/>
</dbReference>
<evidence type="ECO:0000313" key="2">
    <source>
        <dbReference type="Proteomes" id="UP000032142"/>
    </source>
</evidence>